<proteinExistence type="predicted"/>
<keyword evidence="3" id="KW-1185">Reference proteome</keyword>
<reference evidence="3" key="1">
    <citation type="journal article" date="2019" name="Int. J. Syst. Evol. Microbiol.">
        <title>The Global Catalogue of Microorganisms (GCM) 10K type strain sequencing project: providing services to taxonomists for standard genome sequencing and annotation.</title>
        <authorList>
            <consortium name="The Broad Institute Genomics Platform"/>
            <consortium name="The Broad Institute Genome Sequencing Center for Infectious Disease"/>
            <person name="Wu L."/>
            <person name="Ma J."/>
        </authorList>
    </citation>
    <scope>NUCLEOTIDE SEQUENCE [LARGE SCALE GENOMIC DNA]</scope>
    <source>
        <strain evidence="3">CGMCC 4.7682</strain>
    </source>
</reference>
<accession>A0ABV7QI96</accession>
<gene>
    <name evidence="2" type="ORF">ACFORO_23020</name>
</gene>
<evidence type="ECO:0000313" key="2">
    <source>
        <dbReference type="EMBL" id="MFC3513061.1"/>
    </source>
</evidence>
<dbReference type="RefSeq" id="WP_377872939.1">
    <property type="nucleotide sequence ID" value="NZ_JBHMAY010000043.1"/>
</dbReference>
<name>A0ABV7QI96_9PSEU</name>
<protein>
    <submittedName>
        <fullName evidence="2">Uncharacterized protein</fullName>
    </submittedName>
</protein>
<sequence>MPRHTIETPVDSYTGHVAGVDFLEGRGETSDENAVAYFQRHGYTVTPVEDDGKPAEPPVADPDDTKRSPRRTPAK</sequence>
<comment type="caution">
    <text evidence="2">The sequence shown here is derived from an EMBL/GenBank/DDBJ whole genome shotgun (WGS) entry which is preliminary data.</text>
</comment>
<evidence type="ECO:0000256" key="1">
    <source>
        <dbReference type="SAM" id="MobiDB-lite"/>
    </source>
</evidence>
<evidence type="ECO:0000313" key="3">
    <source>
        <dbReference type="Proteomes" id="UP001595764"/>
    </source>
</evidence>
<dbReference type="EMBL" id="JBHRWI010000027">
    <property type="protein sequence ID" value="MFC3513061.1"/>
    <property type="molecule type" value="Genomic_DNA"/>
</dbReference>
<feature type="region of interest" description="Disordered" evidence="1">
    <location>
        <begin position="45"/>
        <end position="75"/>
    </location>
</feature>
<dbReference type="Proteomes" id="UP001595764">
    <property type="component" value="Unassembled WGS sequence"/>
</dbReference>
<organism evidence="2 3">
    <name type="scientific">Amycolatopsis halotolerans</name>
    <dbReference type="NCBI Taxonomy" id="330083"/>
    <lineage>
        <taxon>Bacteria</taxon>
        <taxon>Bacillati</taxon>
        <taxon>Actinomycetota</taxon>
        <taxon>Actinomycetes</taxon>
        <taxon>Pseudonocardiales</taxon>
        <taxon>Pseudonocardiaceae</taxon>
        <taxon>Amycolatopsis</taxon>
    </lineage>
</organism>